<feature type="compositionally biased region" description="Basic residues" evidence="1">
    <location>
        <begin position="176"/>
        <end position="185"/>
    </location>
</feature>
<evidence type="ECO:0000256" key="1">
    <source>
        <dbReference type="SAM" id="MobiDB-lite"/>
    </source>
</evidence>
<feature type="compositionally biased region" description="Polar residues" evidence="1">
    <location>
        <begin position="137"/>
        <end position="149"/>
    </location>
</feature>
<evidence type="ECO:0000313" key="3">
    <source>
        <dbReference type="Proteomes" id="UP000299102"/>
    </source>
</evidence>
<protein>
    <submittedName>
        <fullName evidence="2">Nucleic-acid-binding protein from transposon X-element</fullName>
    </submittedName>
</protein>
<evidence type="ECO:0000313" key="2">
    <source>
        <dbReference type="EMBL" id="GBP89042.1"/>
    </source>
</evidence>
<feature type="region of interest" description="Disordered" evidence="1">
    <location>
        <begin position="114"/>
        <end position="269"/>
    </location>
</feature>
<feature type="compositionally biased region" description="Polar residues" evidence="1">
    <location>
        <begin position="418"/>
        <end position="433"/>
    </location>
</feature>
<dbReference type="AlphaFoldDB" id="A0A4C1ZNX9"/>
<feature type="region of interest" description="Disordered" evidence="1">
    <location>
        <begin position="336"/>
        <end position="433"/>
    </location>
</feature>
<feature type="compositionally biased region" description="Low complexity" evidence="1">
    <location>
        <begin position="116"/>
        <end position="125"/>
    </location>
</feature>
<comment type="caution">
    <text evidence="2">The sequence shown here is derived from an EMBL/GenBank/DDBJ whole genome shotgun (WGS) entry which is preliminary data.</text>
</comment>
<dbReference type="EMBL" id="BGZK01001972">
    <property type="protein sequence ID" value="GBP89042.1"/>
    <property type="molecule type" value="Genomic_DNA"/>
</dbReference>
<feature type="compositionally biased region" description="Polar residues" evidence="1">
    <location>
        <begin position="204"/>
        <end position="222"/>
    </location>
</feature>
<dbReference type="Proteomes" id="UP000299102">
    <property type="component" value="Unassembled WGS sequence"/>
</dbReference>
<organism evidence="2 3">
    <name type="scientific">Eumeta variegata</name>
    <name type="common">Bagworm moth</name>
    <name type="synonym">Eumeta japonica</name>
    <dbReference type="NCBI Taxonomy" id="151549"/>
    <lineage>
        <taxon>Eukaryota</taxon>
        <taxon>Metazoa</taxon>
        <taxon>Ecdysozoa</taxon>
        <taxon>Arthropoda</taxon>
        <taxon>Hexapoda</taxon>
        <taxon>Insecta</taxon>
        <taxon>Pterygota</taxon>
        <taxon>Neoptera</taxon>
        <taxon>Endopterygota</taxon>
        <taxon>Lepidoptera</taxon>
        <taxon>Glossata</taxon>
        <taxon>Ditrysia</taxon>
        <taxon>Tineoidea</taxon>
        <taxon>Psychidae</taxon>
        <taxon>Oiketicinae</taxon>
        <taxon>Eumeta</taxon>
    </lineage>
</organism>
<gene>
    <name evidence="2" type="primary">ORF1</name>
    <name evidence="2" type="ORF">EVAR_61706_1</name>
</gene>
<proteinExistence type="predicted"/>
<feature type="compositionally biased region" description="Low complexity" evidence="1">
    <location>
        <begin position="150"/>
        <end position="167"/>
    </location>
</feature>
<sequence length="433" mass="47971">MEVRAARQNPRALNSKLKQQNFKRHTRRHNAKHNPLYSSIPAAEFRKPAGRQRRLLFDENNRRLLTPALRSTTARLNAHDFTTLWTSTPPAHPGREGYEAPQELVNKLIARVTPVSSRASSRAASPIKATKNKNKRQASPSSSDEGTTCSDSTVVGSDSESETSSKSFTPSEGNKRALKKRSKMKTTRDQPEMDIDPSPAPTTCAKTQPLNGPNNPDDQQGIHNKFWVEAQRSPKQSYPRLTKPERSLATSRKYVASPASAGGSTQERSTEQCHRCQRYGHASANCHVQPRCVKCLVPHWTSECSRSKELGDKPACVNCGQEHTANYGGCPKAPKVVSKPTNRTDKKLLTNKKAPPTKDALNFPALGAKKSSNTIDDRFAPAPMPSSNPWIKKQLPRAEPEPSRRQTAGVHPSRLPHVNTQTEKVHLQTTSKR</sequence>
<keyword evidence="3" id="KW-1185">Reference proteome</keyword>
<reference evidence="2 3" key="1">
    <citation type="journal article" date="2019" name="Commun. Biol.">
        <title>The bagworm genome reveals a unique fibroin gene that provides high tensile strength.</title>
        <authorList>
            <person name="Kono N."/>
            <person name="Nakamura H."/>
            <person name="Ohtoshi R."/>
            <person name="Tomita M."/>
            <person name="Numata K."/>
            <person name="Arakawa K."/>
        </authorList>
    </citation>
    <scope>NUCLEOTIDE SEQUENCE [LARGE SCALE GENOMIC DNA]</scope>
</reference>
<dbReference type="OrthoDB" id="7487068at2759"/>
<name>A0A4C1ZNX9_EUMVA</name>
<accession>A0A4C1ZNX9</accession>